<gene>
    <name evidence="1" type="ORF">VW23_019000</name>
</gene>
<organism evidence="1 2">
    <name type="scientific">Devosia insulae DS-56</name>
    <dbReference type="NCBI Taxonomy" id="1116389"/>
    <lineage>
        <taxon>Bacteria</taxon>
        <taxon>Pseudomonadati</taxon>
        <taxon>Pseudomonadota</taxon>
        <taxon>Alphaproteobacteria</taxon>
        <taxon>Hyphomicrobiales</taxon>
        <taxon>Devosiaceae</taxon>
        <taxon>Devosia</taxon>
    </lineage>
</organism>
<dbReference type="RefSeq" id="WP_069909921.1">
    <property type="nucleotide sequence ID" value="NZ_LAJE02000180.1"/>
</dbReference>
<proteinExistence type="predicted"/>
<evidence type="ECO:0000313" key="1">
    <source>
        <dbReference type="EMBL" id="OEO30892.1"/>
    </source>
</evidence>
<accession>A0A1E5XQK1</accession>
<dbReference type="EMBL" id="LAJE02000180">
    <property type="protein sequence ID" value="OEO30892.1"/>
    <property type="molecule type" value="Genomic_DNA"/>
</dbReference>
<keyword evidence="2" id="KW-1185">Reference proteome</keyword>
<name>A0A1E5XQK1_9HYPH</name>
<evidence type="ECO:0000313" key="2">
    <source>
        <dbReference type="Proteomes" id="UP000095463"/>
    </source>
</evidence>
<sequence length="162" mass="18991">MIPSDHFTRFYNEVFKFLESQGEEQLQAYFLAISKNQEKHILELIQTKGLEGMEEYWTHIKIEENCDMDIDRNEDRLELRMNVCPSLSKVMDNDAEPMGRYCDHCAGWIGPIFDKTGYHLVYDVIDRKKPQCVMRVFKDAAKAKEAERDVKLLMGWPGHKIG</sequence>
<dbReference type="Proteomes" id="UP000095463">
    <property type="component" value="Unassembled WGS sequence"/>
</dbReference>
<reference evidence="1 2" key="1">
    <citation type="journal article" date="2015" name="Genome Announc.">
        <title>Genome Assemblies of Three Soil-Associated Devosia species: D. insulae, D. limi, and D. soli.</title>
        <authorList>
            <person name="Hassan Y.I."/>
            <person name="Lepp D."/>
            <person name="Zhou T."/>
        </authorList>
    </citation>
    <scope>NUCLEOTIDE SEQUENCE [LARGE SCALE GENOMIC DNA]</scope>
    <source>
        <strain evidence="1 2">DS-56</strain>
    </source>
</reference>
<comment type="caution">
    <text evidence="1">The sequence shown here is derived from an EMBL/GenBank/DDBJ whole genome shotgun (WGS) entry which is preliminary data.</text>
</comment>
<dbReference type="OrthoDB" id="187831at2"/>
<dbReference type="AlphaFoldDB" id="A0A1E5XQK1"/>
<protein>
    <submittedName>
        <fullName evidence="1">Uncharacterized protein</fullName>
    </submittedName>
</protein>